<dbReference type="OrthoDB" id="9771544at2"/>
<keyword evidence="3" id="KW-1003">Cell membrane</keyword>
<dbReference type="EMBL" id="FUXI01000035">
    <property type="protein sequence ID" value="SKA08420.1"/>
    <property type="molecule type" value="Genomic_DNA"/>
</dbReference>
<sequence length="282" mass="32469">MKKYGKTLIILLVMIVMLYPLFFVLLGSTLGNDETQRYLEILNDAGDKNSFLSFQLFPQFPTIRSYITLLLDMPEFFVAFWNSVKTTLIIIFGQFLINTPASWWFARQNSKWSRILYIIYVILMVLPFVIMMLPQYSLLKNLGLLDKIGAIVAPAIFSTLSVFIIYPYFRAIPNDIIEAARVDGANEWQLFTKIGIPLAIPAILISIMLNLFEYWSAVEQMIAFIKNKQIWTLPMLLNTFQLNKLSVAFTASVLTLILPMLCALIWRRYLTGGMVQKMEDSK</sequence>
<keyword evidence="5 7" id="KW-1133">Transmembrane helix</keyword>
<feature type="transmembrane region" description="Helical" evidence="7">
    <location>
        <begin position="117"/>
        <end position="136"/>
    </location>
</feature>
<dbReference type="SUPFAM" id="SSF161098">
    <property type="entry name" value="MetI-like"/>
    <property type="match status" value="1"/>
</dbReference>
<evidence type="ECO:0000256" key="1">
    <source>
        <dbReference type="ARBA" id="ARBA00004651"/>
    </source>
</evidence>
<feature type="domain" description="ABC transmembrane type-1" evidence="8">
    <location>
        <begin position="80"/>
        <end position="266"/>
    </location>
</feature>
<protein>
    <submittedName>
        <fullName evidence="9">Multiple sugar transport system permease protein</fullName>
    </submittedName>
</protein>
<dbReference type="RefSeq" id="WP_078808259.1">
    <property type="nucleotide sequence ID" value="NZ_FUXI01000035.1"/>
</dbReference>
<keyword evidence="9" id="KW-0762">Sugar transport</keyword>
<evidence type="ECO:0000256" key="6">
    <source>
        <dbReference type="ARBA" id="ARBA00023136"/>
    </source>
</evidence>
<evidence type="ECO:0000313" key="9">
    <source>
        <dbReference type="EMBL" id="SKA08420.1"/>
    </source>
</evidence>
<feature type="transmembrane region" description="Helical" evidence="7">
    <location>
        <begin position="245"/>
        <end position="266"/>
    </location>
</feature>
<feature type="transmembrane region" description="Helical" evidence="7">
    <location>
        <begin position="7"/>
        <end position="30"/>
    </location>
</feature>
<dbReference type="STRING" id="263852.SAMN02745116_02361"/>
<feature type="transmembrane region" description="Helical" evidence="7">
    <location>
        <begin position="190"/>
        <end position="212"/>
    </location>
</feature>
<keyword evidence="2 7" id="KW-0813">Transport</keyword>
<dbReference type="InterPro" id="IPR000515">
    <property type="entry name" value="MetI-like"/>
</dbReference>
<comment type="similarity">
    <text evidence="7">Belongs to the binding-protein-dependent transport system permease family.</text>
</comment>
<dbReference type="PANTHER" id="PTHR43744">
    <property type="entry name" value="ABC TRANSPORTER PERMEASE PROTEIN MG189-RELATED-RELATED"/>
    <property type="match status" value="1"/>
</dbReference>
<dbReference type="Gene3D" id="1.10.3720.10">
    <property type="entry name" value="MetI-like"/>
    <property type="match status" value="1"/>
</dbReference>
<feature type="transmembrane region" description="Helical" evidence="7">
    <location>
        <begin position="76"/>
        <end position="97"/>
    </location>
</feature>
<keyword evidence="4 7" id="KW-0812">Transmembrane</keyword>
<organism evidence="9 10">
    <name type="scientific">Pilibacter termitis</name>
    <dbReference type="NCBI Taxonomy" id="263852"/>
    <lineage>
        <taxon>Bacteria</taxon>
        <taxon>Bacillati</taxon>
        <taxon>Bacillota</taxon>
        <taxon>Bacilli</taxon>
        <taxon>Lactobacillales</taxon>
        <taxon>Enterococcaceae</taxon>
        <taxon>Pilibacter</taxon>
    </lineage>
</organism>
<dbReference type="Proteomes" id="UP000190328">
    <property type="component" value="Unassembled WGS sequence"/>
</dbReference>
<proteinExistence type="inferred from homology"/>
<evidence type="ECO:0000256" key="3">
    <source>
        <dbReference type="ARBA" id="ARBA00022475"/>
    </source>
</evidence>
<keyword evidence="6 7" id="KW-0472">Membrane</keyword>
<dbReference type="GO" id="GO:0055085">
    <property type="term" value="P:transmembrane transport"/>
    <property type="evidence" value="ECO:0007669"/>
    <property type="project" value="InterPro"/>
</dbReference>
<dbReference type="InterPro" id="IPR035906">
    <property type="entry name" value="MetI-like_sf"/>
</dbReference>
<gene>
    <name evidence="9" type="ORF">SAMN02745116_02361</name>
</gene>
<evidence type="ECO:0000256" key="2">
    <source>
        <dbReference type="ARBA" id="ARBA00022448"/>
    </source>
</evidence>
<evidence type="ECO:0000313" key="10">
    <source>
        <dbReference type="Proteomes" id="UP000190328"/>
    </source>
</evidence>
<evidence type="ECO:0000256" key="7">
    <source>
        <dbReference type="RuleBase" id="RU363032"/>
    </source>
</evidence>
<comment type="subcellular location">
    <subcellularLocation>
        <location evidence="1 7">Cell membrane</location>
        <topology evidence="1 7">Multi-pass membrane protein</topology>
    </subcellularLocation>
</comment>
<dbReference type="PROSITE" id="PS50928">
    <property type="entry name" value="ABC_TM1"/>
    <property type="match status" value="1"/>
</dbReference>
<keyword evidence="10" id="KW-1185">Reference proteome</keyword>
<name>A0A1T4QXD3_9ENTE</name>
<dbReference type="Pfam" id="PF00528">
    <property type="entry name" value="BPD_transp_1"/>
    <property type="match status" value="1"/>
</dbReference>
<evidence type="ECO:0000256" key="5">
    <source>
        <dbReference type="ARBA" id="ARBA00022989"/>
    </source>
</evidence>
<evidence type="ECO:0000256" key="4">
    <source>
        <dbReference type="ARBA" id="ARBA00022692"/>
    </source>
</evidence>
<accession>A0A1T4QXD3</accession>
<feature type="transmembrane region" description="Helical" evidence="7">
    <location>
        <begin position="148"/>
        <end position="169"/>
    </location>
</feature>
<dbReference type="CDD" id="cd06261">
    <property type="entry name" value="TM_PBP2"/>
    <property type="match status" value="1"/>
</dbReference>
<dbReference type="AlphaFoldDB" id="A0A1T4QXD3"/>
<reference evidence="9 10" key="1">
    <citation type="submission" date="2017-02" db="EMBL/GenBank/DDBJ databases">
        <authorList>
            <person name="Peterson S.W."/>
        </authorList>
    </citation>
    <scope>NUCLEOTIDE SEQUENCE [LARGE SCALE GENOMIC DNA]</scope>
    <source>
        <strain evidence="9 10">ATCC BAA-1030</strain>
    </source>
</reference>
<evidence type="ECO:0000259" key="8">
    <source>
        <dbReference type="PROSITE" id="PS50928"/>
    </source>
</evidence>
<dbReference type="GO" id="GO:0005886">
    <property type="term" value="C:plasma membrane"/>
    <property type="evidence" value="ECO:0007669"/>
    <property type="project" value="UniProtKB-SubCell"/>
</dbReference>
<dbReference type="PANTHER" id="PTHR43744:SF8">
    <property type="entry name" value="SN-GLYCEROL-3-PHOSPHATE TRANSPORT SYSTEM PERMEASE PROTEIN UGPE"/>
    <property type="match status" value="1"/>
</dbReference>